<dbReference type="PANTHER" id="PTHR34047">
    <property type="entry name" value="NUCLEAR INTRON MATURASE 1, MITOCHONDRIAL-RELATED"/>
    <property type="match status" value="1"/>
</dbReference>
<protein>
    <recommendedName>
        <fullName evidence="1">RNA-directed DNA polymerase</fullName>
        <ecNumber evidence="1">2.7.7.49</ecNumber>
    </recommendedName>
</protein>
<dbReference type="SUPFAM" id="SSF56672">
    <property type="entry name" value="DNA/RNA polymerases"/>
    <property type="match status" value="1"/>
</dbReference>
<evidence type="ECO:0000313" key="13">
    <source>
        <dbReference type="Proteomes" id="UP000075609"/>
    </source>
</evidence>
<evidence type="ECO:0000256" key="8">
    <source>
        <dbReference type="ARBA" id="ARBA00034120"/>
    </source>
</evidence>
<keyword evidence="13" id="KW-1185">Reference proteome</keyword>
<dbReference type="GO" id="GO:0003964">
    <property type="term" value="F:RNA-directed DNA polymerase activity"/>
    <property type="evidence" value="ECO:0007669"/>
    <property type="project" value="UniProtKB-KW"/>
</dbReference>
<evidence type="ECO:0000259" key="11">
    <source>
        <dbReference type="PROSITE" id="PS50878"/>
    </source>
</evidence>
<evidence type="ECO:0000256" key="7">
    <source>
        <dbReference type="ARBA" id="ARBA00023118"/>
    </source>
</evidence>
<sequence>MSVERRDCVKSVGTMTQLPTGRRRSHGQPKSFAISKWDVMTAFEKVKANKGGAGVDGVTIEGFEKDLKNNLYKIWNRMSSGSYFPTPVAAVSIPKKSGGERVLGIPTVSDRVAQTVVRDKLEIMLEHHFLDDSYGYRVGKSAHDAIEVTRRRCWQYDWVLEFDIKGLFDNIRHDLLMKAVKKHVQLAEESQSRDYQWITLYIERWLVAPLQKADGTQTERELGTPQGGVVSPVLANLFLHYVFDKWLEKNYPDNPWCRYADDGLVHTRTKPKAEKLRDELAKRFKECGLEMHPIKTKIVYCKDDIRRGSGKHIEHKQFDFLGYTFRARTNKCKRTGQLYNRFLPAVSMAAKKVMRRQIRELRVRQKTQYSLEQLSRWLSPMLNGWINYYGKFRRSELDSVFRHFNKTLVRWARRKFKSLKCHKSRTVAFFDKLSVQCPRLFPHWKFGSARSFT</sequence>
<reference evidence="12 13" key="1">
    <citation type="submission" date="2015-12" db="EMBL/GenBank/DDBJ databases">
        <authorList>
            <person name="Tarr C.L."/>
            <person name="Gladney L.M."/>
        </authorList>
    </citation>
    <scope>NUCLEOTIDE SEQUENCE [LARGE SCALE GENOMIC DNA]</scope>
    <source>
        <strain evidence="12 13">1048-83</strain>
    </source>
</reference>
<dbReference type="InterPro" id="IPR000477">
    <property type="entry name" value="RT_dom"/>
</dbReference>
<dbReference type="InterPro" id="IPR013597">
    <property type="entry name" value="Mat_intron_G2"/>
</dbReference>
<dbReference type="NCBIfam" id="TIGR04416">
    <property type="entry name" value="group_II_RT_mat"/>
    <property type="match status" value="1"/>
</dbReference>
<dbReference type="CDD" id="cd01651">
    <property type="entry name" value="RT_G2_intron"/>
    <property type="match status" value="1"/>
</dbReference>
<dbReference type="PROSITE" id="PS50878">
    <property type="entry name" value="RT_POL"/>
    <property type="match status" value="1"/>
</dbReference>
<name>A0ABR5W6F7_9VIBR</name>
<feature type="domain" description="Reverse transcriptase" evidence="11">
    <location>
        <begin position="74"/>
        <end position="325"/>
    </location>
</feature>
<evidence type="ECO:0000256" key="9">
    <source>
        <dbReference type="ARBA" id="ARBA00048173"/>
    </source>
</evidence>
<comment type="catalytic activity">
    <reaction evidence="9">
        <text>DNA(n) + a 2'-deoxyribonucleoside 5'-triphosphate = DNA(n+1) + diphosphate</text>
        <dbReference type="Rhea" id="RHEA:22508"/>
        <dbReference type="Rhea" id="RHEA-COMP:17339"/>
        <dbReference type="Rhea" id="RHEA-COMP:17340"/>
        <dbReference type="ChEBI" id="CHEBI:33019"/>
        <dbReference type="ChEBI" id="CHEBI:61560"/>
        <dbReference type="ChEBI" id="CHEBI:173112"/>
        <dbReference type="EC" id="2.7.7.49"/>
    </reaction>
</comment>
<accession>A0ABR5W6F7</accession>
<evidence type="ECO:0000256" key="4">
    <source>
        <dbReference type="ARBA" id="ARBA00022723"/>
    </source>
</evidence>
<evidence type="ECO:0000313" key="12">
    <source>
        <dbReference type="EMBL" id="KYN90792.1"/>
    </source>
</evidence>
<evidence type="ECO:0000256" key="3">
    <source>
        <dbReference type="ARBA" id="ARBA00022695"/>
    </source>
</evidence>
<organism evidence="12 13">
    <name type="scientific">Vibrio cidicii</name>
    <dbReference type="NCBI Taxonomy" id="1763883"/>
    <lineage>
        <taxon>Bacteria</taxon>
        <taxon>Pseudomonadati</taxon>
        <taxon>Pseudomonadota</taxon>
        <taxon>Gammaproteobacteria</taxon>
        <taxon>Vibrionales</taxon>
        <taxon>Vibrionaceae</taxon>
        <taxon>Vibrio</taxon>
    </lineage>
</organism>
<proteinExistence type="inferred from homology"/>
<keyword evidence="7" id="KW-0051">Antiviral defense</keyword>
<evidence type="ECO:0000256" key="6">
    <source>
        <dbReference type="ARBA" id="ARBA00022918"/>
    </source>
</evidence>
<keyword evidence="5" id="KW-0460">Magnesium</keyword>
<dbReference type="EC" id="2.7.7.49" evidence="1"/>
<comment type="caution">
    <text evidence="12">The sequence shown here is derived from an EMBL/GenBank/DDBJ whole genome shotgun (WGS) entry which is preliminary data.</text>
</comment>
<gene>
    <name evidence="12" type="ORF">ATY35_20720</name>
</gene>
<keyword evidence="2" id="KW-0808">Transferase</keyword>
<dbReference type="InterPro" id="IPR043502">
    <property type="entry name" value="DNA/RNA_pol_sf"/>
</dbReference>
<evidence type="ECO:0000256" key="10">
    <source>
        <dbReference type="SAM" id="MobiDB-lite"/>
    </source>
</evidence>
<dbReference type="Gene3D" id="3.30.70.270">
    <property type="match status" value="1"/>
</dbReference>
<feature type="region of interest" description="Disordered" evidence="10">
    <location>
        <begin position="1"/>
        <end position="29"/>
    </location>
</feature>
<dbReference type="PANTHER" id="PTHR34047:SF3">
    <property type="entry name" value="BLR2052 PROTEIN"/>
    <property type="match status" value="1"/>
</dbReference>
<dbReference type="InterPro" id="IPR043128">
    <property type="entry name" value="Rev_trsase/Diguanyl_cyclase"/>
</dbReference>
<keyword evidence="6 12" id="KW-0695">RNA-directed DNA polymerase</keyword>
<keyword evidence="3" id="KW-0548">Nucleotidyltransferase</keyword>
<dbReference type="EMBL" id="LOBP01000022">
    <property type="protein sequence ID" value="KYN90792.1"/>
    <property type="molecule type" value="Genomic_DNA"/>
</dbReference>
<dbReference type="InterPro" id="IPR051083">
    <property type="entry name" value="GrpII_Intron_Splice-Mob/Def"/>
</dbReference>
<keyword evidence="4" id="KW-0479">Metal-binding</keyword>
<evidence type="ECO:0000256" key="5">
    <source>
        <dbReference type="ARBA" id="ARBA00022842"/>
    </source>
</evidence>
<dbReference type="Proteomes" id="UP000075609">
    <property type="component" value="Unassembled WGS sequence"/>
</dbReference>
<dbReference type="InterPro" id="IPR000123">
    <property type="entry name" value="Reverse_transcriptase_msDNA"/>
</dbReference>
<dbReference type="Pfam" id="PF08388">
    <property type="entry name" value="GIIM"/>
    <property type="match status" value="1"/>
</dbReference>
<evidence type="ECO:0000256" key="2">
    <source>
        <dbReference type="ARBA" id="ARBA00022679"/>
    </source>
</evidence>
<dbReference type="InterPro" id="IPR030931">
    <property type="entry name" value="Group_II_RT_mat"/>
</dbReference>
<comment type="similarity">
    <text evidence="8">Belongs to the bacterial reverse transcriptase family.</text>
</comment>
<evidence type="ECO:0000256" key="1">
    <source>
        <dbReference type="ARBA" id="ARBA00012493"/>
    </source>
</evidence>
<dbReference type="Pfam" id="PF00078">
    <property type="entry name" value="RVT_1"/>
    <property type="match status" value="1"/>
</dbReference>
<dbReference type="PRINTS" id="PR00866">
    <property type="entry name" value="RNADNAPOLMS"/>
</dbReference>